<dbReference type="EMBL" id="ABJB010289945">
    <property type="status" value="NOT_ANNOTATED_CDS"/>
    <property type="molecule type" value="Genomic_DNA"/>
</dbReference>
<dbReference type="AlphaFoldDB" id="B7QBE3"/>
<dbReference type="EMBL" id="ABJB010251915">
    <property type="status" value="NOT_ANNOTATED_CDS"/>
    <property type="molecule type" value="Genomic_DNA"/>
</dbReference>
<evidence type="ECO:0000256" key="1">
    <source>
        <dbReference type="SAM" id="MobiDB-lite"/>
    </source>
</evidence>
<dbReference type="EMBL" id="ABJB010297468">
    <property type="status" value="NOT_ANNOTATED_CDS"/>
    <property type="molecule type" value="Genomic_DNA"/>
</dbReference>
<evidence type="ECO:0000313" key="2">
    <source>
        <dbReference type="EMBL" id="EEC16165.1"/>
    </source>
</evidence>
<dbReference type="VEuPathDB" id="VectorBase:ISCW012298"/>
<dbReference type="EMBL" id="ABJB010030078">
    <property type="status" value="NOT_ANNOTATED_CDS"/>
    <property type="molecule type" value="Genomic_DNA"/>
</dbReference>
<dbReference type="HOGENOM" id="CLU_1442583_0_0_1"/>
<feature type="region of interest" description="Disordered" evidence="1">
    <location>
        <begin position="130"/>
        <end position="159"/>
    </location>
</feature>
<name>B7QBE3_IXOSC</name>
<dbReference type="EMBL" id="ABJB010654624">
    <property type="status" value="NOT_ANNOTATED_CDS"/>
    <property type="molecule type" value="Genomic_DNA"/>
</dbReference>
<dbReference type="OrthoDB" id="5407799at2759"/>
<dbReference type="PaxDb" id="6945-B7QBE3"/>
<keyword evidence="5" id="KW-1267">Proteomics identification</keyword>
<sequence>MHKPNNGGSAAPKSGPEVEEIEHRLRKLRQDSREVIPIHADIEDRLAKLKGVDVSYYRQAPITSEPAKGGDTTDADVRLVQLSQPEASEEEAPVDEVARLIGRELEAATEAAKVGLADLQKDEELMAQLRAMETKKSATSKGAEEEAEESDDSGAAADIVAQILEESRLEELEVEEELGLPKPGEVKP</sequence>
<evidence type="ECO:0000313" key="3">
    <source>
        <dbReference type="EnsemblMetazoa" id="ISCW012298-PA"/>
    </source>
</evidence>
<dbReference type="InParanoid" id="B7QBE3"/>
<evidence type="ECO:0007829" key="5">
    <source>
        <dbReference type="PeptideAtlas" id="B7QBE3"/>
    </source>
</evidence>
<dbReference type="EnsemblMetazoa" id="ISCW012298-RA">
    <property type="protein sequence ID" value="ISCW012298-PA"/>
    <property type="gene ID" value="ISCW012298"/>
</dbReference>
<protein>
    <submittedName>
        <fullName evidence="2 3">Uncharacterized protein</fullName>
    </submittedName>
</protein>
<dbReference type="EMBL" id="DS900913">
    <property type="protein sequence ID" value="EEC16165.1"/>
    <property type="molecule type" value="Genomic_DNA"/>
</dbReference>
<dbReference type="EMBL" id="ABJB010429421">
    <property type="status" value="NOT_ANNOTATED_CDS"/>
    <property type="molecule type" value="Genomic_DNA"/>
</dbReference>
<keyword evidence="4" id="KW-1185">Reference proteome</keyword>
<proteinExistence type="evidence at protein level"/>
<accession>B7QBE3</accession>
<dbReference type="EMBL" id="ABJB010830687">
    <property type="status" value="NOT_ANNOTATED_CDS"/>
    <property type="molecule type" value="Genomic_DNA"/>
</dbReference>
<evidence type="ECO:0000313" key="4">
    <source>
        <dbReference type="Proteomes" id="UP000001555"/>
    </source>
</evidence>
<dbReference type="Proteomes" id="UP000001555">
    <property type="component" value="Unassembled WGS sequence"/>
</dbReference>
<gene>
    <name evidence="2" type="ORF">IscW_ISCW012298</name>
</gene>
<feature type="region of interest" description="Disordered" evidence="1">
    <location>
        <begin position="1"/>
        <end position="21"/>
    </location>
</feature>
<dbReference type="VEuPathDB" id="VectorBase:ISCP_027166"/>
<reference evidence="3" key="2">
    <citation type="submission" date="2020-05" db="UniProtKB">
        <authorList>
            <consortium name="EnsemblMetazoa"/>
        </authorList>
    </citation>
    <scope>IDENTIFICATION</scope>
    <source>
        <strain evidence="3">wikel</strain>
    </source>
</reference>
<organism>
    <name type="scientific">Ixodes scapularis</name>
    <name type="common">Black-legged tick</name>
    <name type="synonym">Deer tick</name>
    <dbReference type="NCBI Taxonomy" id="6945"/>
    <lineage>
        <taxon>Eukaryota</taxon>
        <taxon>Metazoa</taxon>
        <taxon>Ecdysozoa</taxon>
        <taxon>Arthropoda</taxon>
        <taxon>Chelicerata</taxon>
        <taxon>Arachnida</taxon>
        <taxon>Acari</taxon>
        <taxon>Parasitiformes</taxon>
        <taxon>Ixodida</taxon>
        <taxon>Ixodoidea</taxon>
        <taxon>Ixodidae</taxon>
        <taxon>Ixodinae</taxon>
        <taxon>Ixodes</taxon>
    </lineage>
</organism>
<dbReference type="VEuPathDB" id="VectorBase:ISCI012298"/>
<reference evidence="2 4" key="1">
    <citation type="submission" date="2008-03" db="EMBL/GenBank/DDBJ databases">
        <title>Annotation of Ixodes scapularis.</title>
        <authorList>
            <consortium name="Ixodes scapularis Genome Project Consortium"/>
            <person name="Caler E."/>
            <person name="Hannick L.I."/>
            <person name="Bidwell S."/>
            <person name="Joardar V."/>
            <person name="Thiagarajan M."/>
            <person name="Amedeo P."/>
            <person name="Galinsky K.J."/>
            <person name="Schobel S."/>
            <person name="Inman J."/>
            <person name="Hostetler J."/>
            <person name="Miller J."/>
            <person name="Hammond M."/>
            <person name="Megy K."/>
            <person name="Lawson D."/>
            <person name="Kodira C."/>
            <person name="Sutton G."/>
            <person name="Meyer J."/>
            <person name="Hill C.A."/>
            <person name="Birren B."/>
            <person name="Nene V."/>
            <person name="Collins F."/>
            <person name="Alarcon-Chaidez F."/>
            <person name="Wikel S."/>
            <person name="Strausberg R."/>
        </authorList>
    </citation>
    <scope>NUCLEOTIDE SEQUENCE [LARGE SCALE GENOMIC DNA]</scope>
    <source>
        <strain evidence="4">Wikel</strain>
        <strain evidence="2">Wikel colony</strain>
    </source>
</reference>